<dbReference type="EMBL" id="NHYE01001335">
    <property type="protein sequence ID" value="PPQ96689.1"/>
    <property type="molecule type" value="Genomic_DNA"/>
</dbReference>
<evidence type="ECO:0000313" key="4">
    <source>
        <dbReference type="EMBL" id="PPQ96689.1"/>
    </source>
</evidence>
<dbReference type="GO" id="GO:0006508">
    <property type="term" value="P:proteolysis"/>
    <property type="evidence" value="ECO:0007669"/>
    <property type="project" value="UniProtKB-KW"/>
</dbReference>
<accession>A0A409Y111</accession>
<dbReference type="SUPFAM" id="SSF55486">
    <property type="entry name" value="Metalloproteases ('zincins'), catalytic domain"/>
    <property type="match status" value="1"/>
</dbReference>
<dbReference type="Pfam" id="PF01400">
    <property type="entry name" value="Astacin"/>
    <property type="match status" value="1"/>
</dbReference>
<keyword evidence="5" id="KW-1185">Reference proteome</keyword>
<proteinExistence type="predicted"/>
<feature type="binding site" evidence="1">
    <location>
        <position position="215"/>
    </location>
    <ligand>
        <name>Zn(2+)</name>
        <dbReference type="ChEBI" id="CHEBI:29105"/>
        <note>catalytic</note>
    </ligand>
</feature>
<dbReference type="STRING" id="231916.A0A409Y111"/>
<dbReference type="InterPro" id="IPR001506">
    <property type="entry name" value="Peptidase_M12A"/>
</dbReference>
<keyword evidence="1 2" id="KW-0479">Metal-binding</keyword>
<dbReference type="InterPro" id="IPR006026">
    <property type="entry name" value="Peptidase_Metallo"/>
</dbReference>
<feature type="chain" id="PRO_5018824128" description="Metalloendopeptidase" evidence="2">
    <location>
        <begin position="23"/>
        <end position="395"/>
    </location>
</feature>
<feature type="binding site" evidence="1">
    <location>
        <position position="209"/>
    </location>
    <ligand>
        <name>Zn(2+)</name>
        <dbReference type="ChEBI" id="CHEBI:29105"/>
        <note>catalytic</note>
    </ligand>
</feature>
<dbReference type="PANTHER" id="PTHR10127">
    <property type="entry name" value="DISCOIDIN, CUB, EGF, LAMININ , AND ZINC METALLOPROTEASE DOMAIN CONTAINING"/>
    <property type="match status" value="1"/>
</dbReference>
<evidence type="ECO:0000256" key="2">
    <source>
        <dbReference type="RuleBase" id="RU361183"/>
    </source>
</evidence>
<sequence>MIKFSSLLFLVLSCLLLDGVACNTPPEKLNSTRSPLYPNDRHTARLCLQDHFYGTREVSYWVTDNGLAIIDGDVIYGPIDTLFSHSLLGNATANLTARAHSVAVGQGHTWPSANIMYKFDSASTETLLSATVNGAIAKWKAVAPYLTFTKVANSASPQNGVAMIQAPSCGGCSSSIGYANAPLNMLLQQSCTPSPGFCGVAEATHEFGHLLGLYHEHQRRDRESFVHYHCENLDPTCPTGTTMPAGKTCCDSGIPSGCCTKAGNFNVLSGANFDASGSFDANSIMMYISGAFAKPGTDTLTPVAPGLVLRTSNPSDIDSLDVQRVCKLYAAQCPRAQSCKAAGCPATCSELTFCNKPSLCDNPRNGSPPCCEGIPNPTCTRKLAQCTSMGCDFLI</sequence>
<comment type="cofactor">
    <cofactor evidence="1 2">
        <name>Zn(2+)</name>
        <dbReference type="ChEBI" id="CHEBI:29105"/>
    </cofactor>
    <text evidence="1 2">Binds 1 zinc ion per subunit.</text>
</comment>
<dbReference type="Proteomes" id="UP000284706">
    <property type="component" value="Unassembled WGS sequence"/>
</dbReference>
<dbReference type="InParanoid" id="A0A409Y111"/>
<keyword evidence="1 2" id="KW-0645">Protease</keyword>
<dbReference type="EC" id="3.4.24.-" evidence="2"/>
<dbReference type="SMART" id="SM00235">
    <property type="entry name" value="ZnMc"/>
    <property type="match status" value="1"/>
</dbReference>
<keyword evidence="1 2" id="KW-0482">Metalloprotease</keyword>
<dbReference type="InterPro" id="IPR024079">
    <property type="entry name" value="MetalloPept_cat_dom_sf"/>
</dbReference>
<dbReference type="PANTHER" id="PTHR10127:SF850">
    <property type="entry name" value="METALLOENDOPEPTIDASE"/>
    <property type="match status" value="1"/>
</dbReference>
<dbReference type="PRINTS" id="PR00480">
    <property type="entry name" value="ASTACIN"/>
</dbReference>
<reference evidence="4 5" key="1">
    <citation type="journal article" date="2018" name="Evol. Lett.">
        <title>Horizontal gene cluster transfer increased hallucinogenic mushroom diversity.</title>
        <authorList>
            <person name="Reynolds H.T."/>
            <person name="Vijayakumar V."/>
            <person name="Gluck-Thaler E."/>
            <person name="Korotkin H.B."/>
            <person name="Matheny P.B."/>
            <person name="Slot J.C."/>
        </authorList>
    </citation>
    <scope>NUCLEOTIDE SEQUENCE [LARGE SCALE GENOMIC DNA]</scope>
    <source>
        <strain evidence="4 5">SRW20</strain>
    </source>
</reference>
<comment type="caution">
    <text evidence="1">Lacks conserved residue(s) required for the propagation of feature annotation.</text>
</comment>
<keyword evidence="1 2" id="KW-0378">Hydrolase</keyword>
<feature type="active site" evidence="1">
    <location>
        <position position="206"/>
    </location>
</feature>
<name>A0A409Y111_9AGAR</name>
<evidence type="ECO:0000313" key="5">
    <source>
        <dbReference type="Proteomes" id="UP000284706"/>
    </source>
</evidence>
<feature type="binding site" evidence="1">
    <location>
        <position position="205"/>
    </location>
    <ligand>
        <name>Zn(2+)</name>
        <dbReference type="ChEBI" id="CHEBI:29105"/>
        <note>catalytic</note>
    </ligand>
</feature>
<protein>
    <recommendedName>
        <fullName evidence="2">Metalloendopeptidase</fullName>
        <ecNumber evidence="2">3.4.24.-</ecNumber>
    </recommendedName>
</protein>
<evidence type="ECO:0000259" key="3">
    <source>
        <dbReference type="PROSITE" id="PS51864"/>
    </source>
</evidence>
<organism evidence="4 5">
    <name type="scientific">Gymnopilus dilepis</name>
    <dbReference type="NCBI Taxonomy" id="231916"/>
    <lineage>
        <taxon>Eukaryota</taxon>
        <taxon>Fungi</taxon>
        <taxon>Dikarya</taxon>
        <taxon>Basidiomycota</taxon>
        <taxon>Agaricomycotina</taxon>
        <taxon>Agaricomycetes</taxon>
        <taxon>Agaricomycetidae</taxon>
        <taxon>Agaricales</taxon>
        <taxon>Agaricineae</taxon>
        <taxon>Hymenogastraceae</taxon>
        <taxon>Gymnopilus</taxon>
    </lineage>
</organism>
<comment type="caution">
    <text evidence="4">The sequence shown here is derived from an EMBL/GenBank/DDBJ whole genome shotgun (WGS) entry which is preliminary data.</text>
</comment>
<feature type="domain" description="Peptidase M12A" evidence="3">
    <location>
        <begin position="102"/>
        <end position="334"/>
    </location>
</feature>
<dbReference type="OrthoDB" id="5945790at2759"/>
<keyword evidence="1 2" id="KW-0862">Zinc</keyword>
<gene>
    <name evidence="4" type="ORF">CVT26_010241</name>
</gene>
<keyword evidence="2" id="KW-0732">Signal</keyword>
<dbReference type="GO" id="GO:0004222">
    <property type="term" value="F:metalloendopeptidase activity"/>
    <property type="evidence" value="ECO:0007669"/>
    <property type="project" value="UniProtKB-UniRule"/>
</dbReference>
<dbReference type="AlphaFoldDB" id="A0A409Y111"/>
<evidence type="ECO:0000256" key="1">
    <source>
        <dbReference type="PROSITE-ProRule" id="PRU01211"/>
    </source>
</evidence>
<feature type="signal peptide" evidence="2">
    <location>
        <begin position="1"/>
        <end position="22"/>
    </location>
</feature>
<dbReference type="Gene3D" id="3.40.390.10">
    <property type="entry name" value="Collagenase (Catalytic Domain)"/>
    <property type="match status" value="1"/>
</dbReference>
<dbReference type="PROSITE" id="PS51864">
    <property type="entry name" value="ASTACIN"/>
    <property type="match status" value="1"/>
</dbReference>
<dbReference type="GO" id="GO:0008270">
    <property type="term" value="F:zinc ion binding"/>
    <property type="evidence" value="ECO:0007669"/>
    <property type="project" value="UniProtKB-UniRule"/>
</dbReference>